<protein>
    <recommendedName>
        <fullName evidence="1">EF-hand domain-containing protein</fullName>
    </recommendedName>
</protein>
<keyword evidence="3" id="KW-1185">Reference proteome</keyword>
<organism evidence="2 3">
    <name type="scientific">Brassica napus</name>
    <name type="common">Rape</name>
    <dbReference type="NCBI Taxonomy" id="3708"/>
    <lineage>
        <taxon>Eukaryota</taxon>
        <taxon>Viridiplantae</taxon>
        <taxon>Streptophyta</taxon>
        <taxon>Embryophyta</taxon>
        <taxon>Tracheophyta</taxon>
        <taxon>Spermatophyta</taxon>
        <taxon>Magnoliopsida</taxon>
        <taxon>eudicotyledons</taxon>
        <taxon>Gunneridae</taxon>
        <taxon>Pentapetalae</taxon>
        <taxon>rosids</taxon>
        <taxon>malvids</taxon>
        <taxon>Brassicales</taxon>
        <taxon>Brassicaceae</taxon>
        <taxon>Brassiceae</taxon>
        <taxon>Brassica</taxon>
    </lineage>
</organism>
<dbReference type="InterPro" id="IPR002048">
    <property type="entry name" value="EF_hand_dom"/>
</dbReference>
<evidence type="ECO:0000313" key="3">
    <source>
        <dbReference type="Proteomes" id="UP000824890"/>
    </source>
</evidence>
<reference evidence="2 3" key="1">
    <citation type="submission" date="2021-05" db="EMBL/GenBank/DDBJ databases">
        <title>Genome Assembly of Synthetic Allotetraploid Brassica napus Reveals Homoeologous Exchanges between Subgenomes.</title>
        <authorList>
            <person name="Davis J.T."/>
        </authorList>
    </citation>
    <scope>NUCLEOTIDE SEQUENCE [LARGE SCALE GENOMIC DNA]</scope>
    <source>
        <strain evidence="3">cv. Da-Ae</strain>
        <tissue evidence="2">Seedling</tissue>
    </source>
</reference>
<dbReference type="EMBL" id="JAGKQM010000007">
    <property type="protein sequence ID" value="KAH0917124.1"/>
    <property type="molecule type" value="Genomic_DNA"/>
</dbReference>
<dbReference type="InterPro" id="IPR011992">
    <property type="entry name" value="EF-hand-dom_pair"/>
</dbReference>
<comment type="caution">
    <text evidence="2">The sequence shown here is derived from an EMBL/GenBank/DDBJ whole genome shotgun (WGS) entry which is preliminary data.</text>
</comment>
<name>A0ABQ8CJ62_BRANA</name>
<dbReference type="Proteomes" id="UP000824890">
    <property type="component" value="Unassembled WGS sequence"/>
</dbReference>
<proteinExistence type="predicted"/>
<dbReference type="PROSITE" id="PS50222">
    <property type="entry name" value="EF_HAND_2"/>
    <property type="match status" value="1"/>
</dbReference>
<accession>A0ABQ8CJ62</accession>
<sequence length="255" mass="29416">MKIAMKHLYLIRPGAVTLCAIHAPPNKHALVRRGLEFWYKRTWPRVLIHRYIHRYVVVGFIHQAMEKSCLEEKPICRAERAPDQKLILNHKLKTSIHQRARKITNQETASTLMKRLYYQECGLIRQLQYKRLKSVFAYMDANTDGPEELKKSFNTLGEKLSAEEEAETAEFAQLIKGNDEFTEEQINSKMMECISLKEKIALLQEDDAGTSDDCIVMIKAFVLNADGVLSFDEFAHMMMRLRISPPSTVVVALFV</sequence>
<gene>
    <name evidence="2" type="ORF">HID58_024784</name>
</gene>
<evidence type="ECO:0000313" key="2">
    <source>
        <dbReference type="EMBL" id="KAH0917124.1"/>
    </source>
</evidence>
<dbReference type="Gene3D" id="1.10.238.10">
    <property type="entry name" value="EF-hand"/>
    <property type="match status" value="1"/>
</dbReference>
<evidence type="ECO:0000259" key="1">
    <source>
        <dbReference type="PROSITE" id="PS50222"/>
    </source>
</evidence>
<feature type="domain" description="EF-hand" evidence="1">
    <location>
        <begin position="209"/>
        <end position="244"/>
    </location>
</feature>
<dbReference type="SUPFAM" id="SSF47473">
    <property type="entry name" value="EF-hand"/>
    <property type="match status" value="1"/>
</dbReference>